<evidence type="ECO:0000259" key="3">
    <source>
        <dbReference type="Pfam" id="PF19633"/>
    </source>
</evidence>
<evidence type="ECO:0000313" key="4">
    <source>
        <dbReference type="EMBL" id="KAK1396932.1"/>
    </source>
</evidence>
<evidence type="ECO:0000256" key="1">
    <source>
        <dbReference type="SAM" id="Phobius"/>
    </source>
</evidence>
<comment type="caution">
    <text evidence="4">The sequence shown here is derived from an EMBL/GenBank/DDBJ whole genome shotgun (WGS) entry which is preliminary data.</text>
</comment>
<dbReference type="Proteomes" id="UP001237642">
    <property type="component" value="Unassembled WGS sequence"/>
</dbReference>
<dbReference type="Pfam" id="PF19633">
    <property type="entry name" value="SDG2_C"/>
    <property type="match status" value="1"/>
</dbReference>
<dbReference type="PANTHER" id="PTHR31385">
    <property type="entry name" value="PUTATIVE (DUF220)-RELATED"/>
    <property type="match status" value="1"/>
</dbReference>
<evidence type="ECO:0000313" key="5">
    <source>
        <dbReference type="Proteomes" id="UP001237642"/>
    </source>
</evidence>
<proteinExistence type="predicted"/>
<protein>
    <submittedName>
        <fullName evidence="4">Uncharacterized protein</fullName>
    </submittedName>
</protein>
<dbReference type="EMBL" id="JAUIZM010000002">
    <property type="protein sequence ID" value="KAK1396932.1"/>
    <property type="molecule type" value="Genomic_DNA"/>
</dbReference>
<dbReference type="PANTHER" id="PTHR31385:SF1">
    <property type="entry name" value="PUTATIVE (DUF220)-RELATED"/>
    <property type="match status" value="1"/>
</dbReference>
<gene>
    <name evidence="4" type="ORF">POM88_006795</name>
</gene>
<feature type="domain" description="ATXR3 C-terminal" evidence="3">
    <location>
        <begin position="293"/>
        <end position="323"/>
    </location>
</feature>
<keyword evidence="5" id="KW-1185">Reference proteome</keyword>
<organism evidence="4 5">
    <name type="scientific">Heracleum sosnowskyi</name>
    <dbReference type="NCBI Taxonomy" id="360622"/>
    <lineage>
        <taxon>Eukaryota</taxon>
        <taxon>Viridiplantae</taxon>
        <taxon>Streptophyta</taxon>
        <taxon>Embryophyta</taxon>
        <taxon>Tracheophyta</taxon>
        <taxon>Spermatophyta</taxon>
        <taxon>Magnoliopsida</taxon>
        <taxon>eudicotyledons</taxon>
        <taxon>Gunneridae</taxon>
        <taxon>Pentapetalae</taxon>
        <taxon>asterids</taxon>
        <taxon>campanulids</taxon>
        <taxon>Apiales</taxon>
        <taxon>Apiaceae</taxon>
        <taxon>Apioideae</taxon>
        <taxon>apioid superclade</taxon>
        <taxon>Tordylieae</taxon>
        <taxon>Tordyliinae</taxon>
        <taxon>Heracleum</taxon>
    </lineage>
</organism>
<sequence>MGGFIPMATARFGNFAFYAGFGGLFPSIFNIQVTVPKGSLSHLSVKVNVGFPPDAVYNIVTDPDNKRVFKNIQVVDLEQAALWKFLWWSGTIPVHVLGDQNREDHSMKFKQVKTDYMKRFEGCWKVEPVLVLIVLKSKLYLRNYLTNAMLMNQFESRKDKRFSVDTGGTNSRESGNRCPAYVLRNERAKDEDSLGLMHLPIIWNNDSIEKGKIPSDLNDFLDDANIDNMLSVEKGLRELNSLKVFVIFSVFNVLIPCLALALAQQRPRDPQKSCLKAEVELPEEGKNLTETVKSEDDYIDLEKAGLGSCLLGGLPDWLISYSA</sequence>
<reference evidence="4" key="1">
    <citation type="submission" date="2023-02" db="EMBL/GenBank/DDBJ databases">
        <title>Genome of toxic invasive species Heracleum sosnowskyi carries increased number of genes despite the absence of recent whole-genome duplications.</title>
        <authorList>
            <person name="Schelkunov M."/>
            <person name="Shtratnikova V."/>
            <person name="Makarenko M."/>
            <person name="Klepikova A."/>
            <person name="Omelchenko D."/>
            <person name="Novikova G."/>
            <person name="Obukhova E."/>
            <person name="Bogdanov V."/>
            <person name="Penin A."/>
            <person name="Logacheva M."/>
        </authorList>
    </citation>
    <scope>NUCLEOTIDE SEQUENCE</scope>
    <source>
        <strain evidence="4">Hsosn_3</strain>
        <tissue evidence="4">Leaf</tissue>
    </source>
</reference>
<feature type="domain" description="DUF220" evidence="2">
    <location>
        <begin position="89"/>
        <end position="131"/>
    </location>
</feature>
<dbReference type="InterPro" id="IPR045606">
    <property type="entry name" value="ATXR3_C"/>
</dbReference>
<keyword evidence="1" id="KW-1133">Transmembrane helix</keyword>
<keyword evidence="1" id="KW-0472">Membrane</keyword>
<accession>A0AAD8N5M7</accession>
<evidence type="ECO:0000259" key="2">
    <source>
        <dbReference type="Pfam" id="PF02713"/>
    </source>
</evidence>
<dbReference type="Pfam" id="PF02713">
    <property type="entry name" value="DUF220"/>
    <property type="match status" value="1"/>
</dbReference>
<feature type="transmembrane region" description="Helical" evidence="1">
    <location>
        <begin position="244"/>
        <end position="263"/>
    </location>
</feature>
<name>A0AAD8N5M7_9APIA</name>
<keyword evidence="1" id="KW-0812">Transmembrane</keyword>
<dbReference type="AlphaFoldDB" id="A0AAD8N5M7"/>
<dbReference type="InterPro" id="IPR003863">
    <property type="entry name" value="DUF220"/>
</dbReference>
<dbReference type="SUPFAM" id="SSF55961">
    <property type="entry name" value="Bet v1-like"/>
    <property type="match status" value="1"/>
</dbReference>
<reference evidence="4" key="2">
    <citation type="submission" date="2023-05" db="EMBL/GenBank/DDBJ databases">
        <authorList>
            <person name="Schelkunov M.I."/>
        </authorList>
    </citation>
    <scope>NUCLEOTIDE SEQUENCE</scope>
    <source>
        <strain evidence="4">Hsosn_3</strain>
        <tissue evidence="4">Leaf</tissue>
    </source>
</reference>